<evidence type="ECO:0000256" key="1">
    <source>
        <dbReference type="ARBA" id="ARBA00004651"/>
    </source>
</evidence>
<evidence type="ECO:0000313" key="10">
    <source>
        <dbReference type="EMBL" id="KRM71364.1"/>
    </source>
</evidence>
<keyword evidence="2" id="KW-1003">Cell membrane</keyword>
<proteinExistence type="inferred from homology"/>
<sequence length="147" mass="15851">MTYLTEFIVQLTFSYLSTVAFAICINVPHKALILAGWAGAFGWMVYWLLETAGSGRMLANLLGAVAIGVCGIVFARIKKMPVIIFNIPGLVPLVPGATAYQAVRAMVLGNMDLAIQLGVRVTMVAGAIAVGFMIAQLISELSYRIRW</sequence>
<dbReference type="Pfam" id="PF12821">
    <property type="entry name" value="ThrE_2"/>
    <property type="match status" value="1"/>
</dbReference>
<dbReference type="PANTHER" id="PTHR34390">
    <property type="entry name" value="UPF0442 PROTEIN YJJB-RELATED"/>
    <property type="match status" value="1"/>
</dbReference>
<evidence type="ECO:0000256" key="8">
    <source>
        <dbReference type="SAM" id="Phobius"/>
    </source>
</evidence>
<evidence type="ECO:0000259" key="9">
    <source>
        <dbReference type="Pfam" id="PF12821"/>
    </source>
</evidence>
<organism evidence="10 11">
    <name type="scientific">Lacticaseibacillus brantae DSM 23927</name>
    <dbReference type="NCBI Taxonomy" id="1423727"/>
    <lineage>
        <taxon>Bacteria</taxon>
        <taxon>Bacillati</taxon>
        <taxon>Bacillota</taxon>
        <taxon>Bacilli</taxon>
        <taxon>Lactobacillales</taxon>
        <taxon>Lactobacillaceae</taxon>
        <taxon>Lacticaseibacillus</taxon>
    </lineage>
</organism>
<keyword evidence="3" id="KW-0997">Cell inner membrane</keyword>
<keyword evidence="5 8" id="KW-1133">Transmembrane helix</keyword>
<dbReference type="GO" id="GO:0005886">
    <property type="term" value="C:plasma membrane"/>
    <property type="evidence" value="ECO:0007669"/>
    <property type="project" value="UniProtKB-SubCell"/>
</dbReference>
<comment type="subcellular location">
    <subcellularLocation>
        <location evidence="1">Cell membrane</location>
        <topology evidence="1">Multi-pass membrane protein</topology>
    </subcellularLocation>
</comment>
<evidence type="ECO:0000256" key="6">
    <source>
        <dbReference type="ARBA" id="ARBA00023136"/>
    </source>
</evidence>
<gene>
    <name evidence="10" type="ORF">FC34_GL001844</name>
</gene>
<feature type="transmembrane region" description="Helical" evidence="8">
    <location>
        <begin position="7"/>
        <end position="25"/>
    </location>
</feature>
<evidence type="ECO:0000256" key="5">
    <source>
        <dbReference type="ARBA" id="ARBA00022989"/>
    </source>
</evidence>
<evidence type="ECO:0000256" key="3">
    <source>
        <dbReference type="ARBA" id="ARBA00022519"/>
    </source>
</evidence>
<dbReference type="InterPro" id="IPR050539">
    <property type="entry name" value="ThrE_Dicarb/AminoAcid_Exp"/>
</dbReference>
<protein>
    <submittedName>
        <fullName evidence="10">Threonine Serine Exporter</fullName>
    </submittedName>
</protein>
<evidence type="ECO:0000313" key="11">
    <source>
        <dbReference type="Proteomes" id="UP000051672"/>
    </source>
</evidence>
<dbReference type="PATRIC" id="fig|1423727.3.peg.1869"/>
<dbReference type="EMBL" id="AYZQ01000005">
    <property type="protein sequence ID" value="KRM71364.1"/>
    <property type="molecule type" value="Genomic_DNA"/>
</dbReference>
<dbReference type="InterPro" id="IPR024528">
    <property type="entry name" value="ThrE_2"/>
</dbReference>
<dbReference type="RefSeq" id="WP_057895119.1">
    <property type="nucleotide sequence ID" value="NZ_AYZQ01000005.1"/>
</dbReference>
<dbReference type="AlphaFoldDB" id="A0A0R2B028"/>
<name>A0A0R2B028_9LACO</name>
<accession>A0A0R2B028</accession>
<evidence type="ECO:0000256" key="2">
    <source>
        <dbReference type="ARBA" id="ARBA00022475"/>
    </source>
</evidence>
<dbReference type="STRING" id="1423727.FC34_GL001844"/>
<keyword evidence="11" id="KW-1185">Reference proteome</keyword>
<evidence type="ECO:0000256" key="4">
    <source>
        <dbReference type="ARBA" id="ARBA00022692"/>
    </source>
</evidence>
<feature type="transmembrane region" description="Helical" evidence="8">
    <location>
        <begin position="82"/>
        <end position="103"/>
    </location>
</feature>
<feature type="transmembrane region" description="Helical" evidence="8">
    <location>
        <begin position="55"/>
        <end position="75"/>
    </location>
</feature>
<keyword evidence="6 8" id="KW-0472">Membrane</keyword>
<feature type="transmembrane region" description="Helical" evidence="8">
    <location>
        <begin position="32"/>
        <end position="49"/>
    </location>
</feature>
<feature type="transmembrane region" description="Helical" evidence="8">
    <location>
        <begin position="115"/>
        <end position="138"/>
    </location>
</feature>
<keyword evidence="4 8" id="KW-0812">Transmembrane</keyword>
<dbReference type="PANTHER" id="PTHR34390:SF1">
    <property type="entry name" value="SUCCINATE TRANSPORTER SUBUNIT YJJB-RELATED"/>
    <property type="match status" value="1"/>
</dbReference>
<reference evidence="10 11" key="1">
    <citation type="journal article" date="2015" name="Genome Announc.">
        <title>Expanding the biotechnology potential of lactobacilli through comparative genomics of 213 strains and associated genera.</title>
        <authorList>
            <person name="Sun Z."/>
            <person name="Harris H.M."/>
            <person name="McCann A."/>
            <person name="Guo C."/>
            <person name="Argimon S."/>
            <person name="Zhang W."/>
            <person name="Yang X."/>
            <person name="Jeffery I.B."/>
            <person name="Cooney J.C."/>
            <person name="Kagawa T.F."/>
            <person name="Liu W."/>
            <person name="Song Y."/>
            <person name="Salvetti E."/>
            <person name="Wrobel A."/>
            <person name="Rasinkangas P."/>
            <person name="Parkhill J."/>
            <person name="Rea M.C."/>
            <person name="O'Sullivan O."/>
            <person name="Ritari J."/>
            <person name="Douillard F.P."/>
            <person name="Paul Ross R."/>
            <person name="Yang R."/>
            <person name="Briner A.E."/>
            <person name="Felis G.E."/>
            <person name="de Vos W.M."/>
            <person name="Barrangou R."/>
            <person name="Klaenhammer T.R."/>
            <person name="Caufield P.W."/>
            <person name="Cui Y."/>
            <person name="Zhang H."/>
            <person name="O'Toole P.W."/>
        </authorList>
    </citation>
    <scope>NUCLEOTIDE SEQUENCE [LARGE SCALE GENOMIC DNA]</scope>
    <source>
        <strain evidence="10 11">DSM 23927</strain>
    </source>
</reference>
<dbReference type="GO" id="GO:0015744">
    <property type="term" value="P:succinate transport"/>
    <property type="evidence" value="ECO:0007669"/>
    <property type="project" value="TreeGrafter"/>
</dbReference>
<comment type="similarity">
    <text evidence="7">Belongs to the ThrE exporter (TC 2.A.79) family.</text>
</comment>
<feature type="domain" description="Threonine/Serine exporter ThrE" evidence="9">
    <location>
        <begin position="10"/>
        <end position="138"/>
    </location>
</feature>
<dbReference type="OrthoDB" id="9810047at2"/>
<comment type="caution">
    <text evidence="10">The sequence shown here is derived from an EMBL/GenBank/DDBJ whole genome shotgun (WGS) entry which is preliminary data.</text>
</comment>
<evidence type="ECO:0000256" key="7">
    <source>
        <dbReference type="ARBA" id="ARBA00034125"/>
    </source>
</evidence>
<dbReference type="Proteomes" id="UP000051672">
    <property type="component" value="Unassembled WGS sequence"/>
</dbReference>